<dbReference type="Gene3D" id="3.20.20.190">
    <property type="entry name" value="Phosphatidylinositol (PI) phosphodiesterase"/>
    <property type="match status" value="1"/>
</dbReference>
<dbReference type="EMBL" id="BAAALY010000018">
    <property type="protein sequence ID" value="GAA1559134.1"/>
    <property type="molecule type" value="Genomic_DNA"/>
</dbReference>
<dbReference type="PANTHER" id="PTHR46211">
    <property type="entry name" value="GLYCEROPHOSPHORYL DIESTER PHOSPHODIESTERASE"/>
    <property type="match status" value="1"/>
</dbReference>
<accession>A0ABP4NBC2</accession>
<name>A0ABP4NBC2_9MICO</name>
<dbReference type="PROSITE" id="PS51704">
    <property type="entry name" value="GP_PDE"/>
    <property type="match status" value="1"/>
</dbReference>
<proteinExistence type="predicted"/>
<organism evidence="2 3">
    <name type="scientific">Brevibacterium picturae</name>
    <dbReference type="NCBI Taxonomy" id="260553"/>
    <lineage>
        <taxon>Bacteria</taxon>
        <taxon>Bacillati</taxon>
        <taxon>Actinomycetota</taxon>
        <taxon>Actinomycetes</taxon>
        <taxon>Micrococcales</taxon>
        <taxon>Brevibacteriaceae</taxon>
        <taxon>Brevibacterium</taxon>
    </lineage>
</organism>
<dbReference type="Proteomes" id="UP001501791">
    <property type="component" value="Unassembled WGS sequence"/>
</dbReference>
<dbReference type="SUPFAM" id="SSF51695">
    <property type="entry name" value="PLC-like phosphodiesterases"/>
    <property type="match status" value="1"/>
</dbReference>
<dbReference type="Pfam" id="PF03009">
    <property type="entry name" value="GDPD"/>
    <property type="match status" value="1"/>
</dbReference>
<keyword evidence="3" id="KW-1185">Reference proteome</keyword>
<dbReference type="InterPro" id="IPR017946">
    <property type="entry name" value="PLC-like_Pdiesterase_TIM-brl"/>
</dbReference>
<comment type="caution">
    <text evidence="2">The sequence shown here is derived from an EMBL/GenBank/DDBJ whole genome shotgun (WGS) entry which is preliminary data.</text>
</comment>
<feature type="domain" description="GP-PDE" evidence="1">
    <location>
        <begin position="68"/>
        <end position="292"/>
    </location>
</feature>
<dbReference type="PANTHER" id="PTHR46211:SF14">
    <property type="entry name" value="GLYCEROPHOSPHODIESTER PHOSPHODIESTERASE"/>
    <property type="match status" value="1"/>
</dbReference>
<gene>
    <name evidence="2" type="ORF">GCM10009691_36410</name>
</gene>
<evidence type="ECO:0000313" key="2">
    <source>
        <dbReference type="EMBL" id="GAA1559134.1"/>
    </source>
</evidence>
<protein>
    <submittedName>
        <fullName evidence="2">Glycerophosphodiester phosphodiesterase family protein</fullName>
    </submittedName>
</protein>
<dbReference type="InterPro" id="IPR030395">
    <property type="entry name" value="GP_PDE_dom"/>
</dbReference>
<sequence>MLGDRSVATVSTTEQKHLRPRTASILSAAALAITVIAGTAAAPADLVRGTPGPAYPKTPNQVSELELPVTVSHRGGADVYPEESMEGFTASARDGFLPEMDIQFLADGTPVLIHDDTADRTLNGVSGPIRNLSLEEWDSATIKHPQGGPEAETVTLDEVLDELGGEVVMVPEIKPGATSAEVDQVLDVFDERGLSDSLIVQSFDFEAAKTIAERGYTSLYLTGATLPTESFDEIADAGIEWVGPSKNLPTRDLRRLDKAGFHVAPYTLGTAKDGHRLPGWIDGFFTDDAWTK</sequence>
<evidence type="ECO:0000313" key="3">
    <source>
        <dbReference type="Proteomes" id="UP001501791"/>
    </source>
</evidence>
<reference evidence="3" key="1">
    <citation type="journal article" date="2019" name="Int. J. Syst. Evol. Microbiol.">
        <title>The Global Catalogue of Microorganisms (GCM) 10K type strain sequencing project: providing services to taxonomists for standard genome sequencing and annotation.</title>
        <authorList>
            <consortium name="The Broad Institute Genomics Platform"/>
            <consortium name="The Broad Institute Genome Sequencing Center for Infectious Disease"/>
            <person name="Wu L."/>
            <person name="Ma J."/>
        </authorList>
    </citation>
    <scope>NUCLEOTIDE SEQUENCE [LARGE SCALE GENOMIC DNA]</scope>
    <source>
        <strain evidence="3">JCM 13319</strain>
    </source>
</reference>
<evidence type="ECO:0000259" key="1">
    <source>
        <dbReference type="PROSITE" id="PS51704"/>
    </source>
</evidence>
<dbReference type="CDD" id="cd08556">
    <property type="entry name" value="GDPD"/>
    <property type="match status" value="1"/>
</dbReference>